<feature type="transmembrane region" description="Helical" evidence="2">
    <location>
        <begin position="217"/>
        <end position="235"/>
    </location>
</feature>
<evidence type="ECO:0000256" key="1">
    <source>
        <dbReference type="SAM" id="MobiDB-lite"/>
    </source>
</evidence>
<feature type="transmembrane region" description="Helical" evidence="2">
    <location>
        <begin position="159"/>
        <end position="180"/>
    </location>
</feature>
<feature type="transmembrane region" description="Helical" evidence="2">
    <location>
        <begin position="606"/>
        <end position="628"/>
    </location>
</feature>
<feature type="transmembrane region" description="Helical" evidence="2">
    <location>
        <begin position="376"/>
        <end position="392"/>
    </location>
</feature>
<feature type="transmembrane region" description="Helical" evidence="2">
    <location>
        <begin position="463"/>
        <end position="485"/>
    </location>
</feature>
<evidence type="ECO:0000313" key="4">
    <source>
        <dbReference type="Proteomes" id="UP000664332"/>
    </source>
</evidence>
<feature type="transmembrane region" description="Helical" evidence="2">
    <location>
        <begin position="247"/>
        <end position="266"/>
    </location>
</feature>
<feature type="transmembrane region" description="Helical" evidence="2">
    <location>
        <begin position="92"/>
        <end position="113"/>
    </location>
</feature>
<feature type="transmembrane region" description="Helical" evidence="2">
    <location>
        <begin position="699"/>
        <end position="720"/>
    </location>
</feature>
<proteinExistence type="predicted"/>
<feature type="region of interest" description="Disordered" evidence="1">
    <location>
        <begin position="497"/>
        <end position="527"/>
    </location>
</feature>
<keyword evidence="2" id="KW-0812">Transmembrane</keyword>
<dbReference type="AlphaFoldDB" id="A0A939IWQ3"/>
<feature type="transmembrane region" description="Helical" evidence="2">
    <location>
        <begin position="436"/>
        <end position="457"/>
    </location>
</feature>
<feature type="transmembrane region" description="Helical" evidence="2">
    <location>
        <begin position="192"/>
        <end position="210"/>
    </location>
</feature>
<feature type="transmembrane region" description="Helical" evidence="2">
    <location>
        <begin position="574"/>
        <end position="594"/>
    </location>
</feature>
<feature type="transmembrane region" description="Helical" evidence="2">
    <location>
        <begin position="398"/>
        <end position="416"/>
    </location>
</feature>
<feature type="region of interest" description="Disordered" evidence="1">
    <location>
        <begin position="745"/>
        <end position="773"/>
    </location>
</feature>
<organism evidence="3 4">
    <name type="scientific">Corynebacterium mendelii</name>
    <dbReference type="NCBI Taxonomy" id="2765362"/>
    <lineage>
        <taxon>Bacteria</taxon>
        <taxon>Bacillati</taxon>
        <taxon>Actinomycetota</taxon>
        <taxon>Actinomycetes</taxon>
        <taxon>Mycobacteriales</taxon>
        <taxon>Corynebacteriaceae</taxon>
        <taxon>Corynebacterium</taxon>
    </lineage>
</organism>
<feature type="compositionally biased region" description="Acidic residues" evidence="1">
    <location>
        <begin position="746"/>
        <end position="760"/>
    </location>
</feature>
<sequence length="785" mass="81206">MSSKDHAQTFTAIPKPSTAGRAVLAIVASTWWLALIHRVAHWYSLPVVHQAGAPAGSGIIYDHTAFAATFAASVAACALSIVIGVIPRLRQLAVWGAVAVSVLAVATVVWVAGFRWMTEAVMCAGGGAVGGFMLGRMATDGGRWLDSGRGFVGDFRDNLIRAGAAVAGLTLAGFGSLIVIRPDMAIGMMGPVIPPVFYGAVAVYVCWMCWRFATTPARAGVIGIIVAGGAWAMAVTHLDVGVWDTQMIGSAGVFLALALAVVGAPARLIDTTLVTAYGESSQEVEKTLWRSGIPTLVAAVGVAVALVSHGRSLLVLFQSGAASDWGWTVVSRPVAAQSGYGPGLLIMGYGAIATLLCITALIGAVHAFFLDREQSAAARYAWIVVAIIAIGSPTSPTYPVPLLPIVALLFLAVHFMRKTRLAIKADVFSGPSMKPVIWSVLLVGLAGLMISGLMTFVPAWASLLLGPGSLVIACVIMVIGLIVVVRRIMVNTTDIDGAATPTHHQPRPEADPETEPASSATSRKSRDEVTAALEQPLSWTRNVPVIGWWIIGVFVAVVGLGLFIHNALVNPETTWPGGVAAVVIVLVGAAVFYAADNSGGNRLPMWVFASVTGAFGAWLTGANSQWLLGRLAIDDTAAGAGATGLVVVVVGAAGGGAAAVATRRRAGSTALLVAVAGMLPYGLAHYLSDITGLVLHPLVAVPAVTLAAAVAAGAAIGCWWDRGPTVVISDDWFFTDTTDDAAVIDADTDDAADSDADSAEDPGRRGDDDDDDLDIVLLDDRQAGR</sequence>
<reference evidence="3" key="1">
    <citation type="submission" date="2021-03" db="EMBL/GenBank/DDBJ databases">
        <authorList>
            <person name="Sun Q."/>
        </authorList>
    </citation>
    <scope>NUCLEOTIDE SEQUENCE</scope>
    <source>
        <strain evidence="3">CCM 8862</strain>
    </source>
</reference>
<feature type="transmembrane region" description="Helical" evidence="2">
    <location>
        <begin position="119"/>
        <end position="138"/>
    </location>
</feature>
<feature type="transmembrane region" description="Helical" evidence="2">
    <location>
        <begin position="21"/>
        <end position="43"/>
    </location>
</feature>
<feature type="transmembrane region" description="Helical" evidence="2">
    <location>
        <begin position="63"/>
        <end position="85"/>
    </location>
</feature>
<feature type="transmembrane region" description="Helical" evidence="2">
    <location>
        <begin position="640"/>
        <end position="662"/>
    </location>
</feature>
<feature type="transmembrane region" description="Helical" evidence="2">
    <location>
        <begin position="545"/>
        <end position="568"/>
    </location>
</feature>
<dbReference type="RefSeq" id="WP_207118409.1">
    <property type="nucleotide sequence ID" value="NZ_JAFLEQ010000005.1"/>
</dbReference>
<protein>
    <submittedName>
        <fullName evidence="3">Uncharacterized protein</fullName>
    </submittedName>
</protein>
<feature type="transmembrane region" description="Helical" evidence="2">
    <location>
        <begin position="669"/>
        <end position="687"/>
    </location>
</feature>
<evidence type="ECO:0000256" key="2">
    <source>
        <dbReference type="SAM" id="Phobius"/>
    </source>
</evidence>
<feature type="transmembrane region" description="Helical" evidence="2">
    <location>
        <begin position="346"/>
        <end position="369"/>
    </location>
</feature>
<dbReference type="Proteomes" id="UP000664332">
    <property type="component" value="Unassembled WGS sequence"/>
</dbReference>
<evidence type="ECO:0000313" key="3">
    <source>
        <dbReference type="EMBL" id="MBN9643670.1"/>
    </source>
</evidence>
<keyword evidence="2" id="KW-0472">Membrane</keyword>
<feature type="transmembrane region" description="Helical" evidence="2">
    <location>
        <begin position="287"/>
        <end position="307"/>
    </location>
</feature>
<name>A0A939IWQ3_9CORY</name>
<gene>
    <name evidence="3" type="ORF">JZY06_03360</name>
</gene>
<keyword evidence="2" id="KW-1133">Transmembrane helix</keyword>
<dbReference type="EMBL" id="JAFLEQ010000005">
    <property type="protein sequence ID" value="MBN9643670.1"/>
    <property type="molecule type" value="Genomic_DNA"/>
</dbReference>
<keyword evidence="4" id="KW-1185">Reference proteome</keyword>
<comment type="caution">
    <text evidence="3">The sequence shown here is derived from an EMBL/GenBank/DDBJ whole genome shotgun (WGS) entry which is preliminary data.</text>
</comment>
<accession>A0A939IWQ3</accession>